<protein>
    <submittedName>
        <fullName evidence="2">Uncharacterized protein</fullName>
    </submittedName>
</protein>
<gene>
    <name evidence="2" type="ORF">EPI10_006070</name>
</gene>
<keyword evidence="3" id="KW-1185">Reference proteome</keyword>
<accession>A0A5B6WPZ0</accession>
<dbReference type="AlphaFoldDB" id="A0A5B6WPZ0"/>
<dbReference type="EMBL" id="SMMG02000002">
    <property type="protein sequence ID" value="KAA3483949.1"/>
    <property type="molecule type" value="Genomic_DNA"/>
</dbReference>
<sequence length="62" mass="7332">MAILFIFLTENKRKKKGFKLLIFGHRSSIIGGMNLNMYRSRTEENELRSRESERRSSKLLKA</sequence>
<comment type="caution">
    <text evidence="2">The sequence shown here is derived from an EMBL/GenBank/DDBJ whole genome shotgun (WGS) entry which is preliminary data.</text>
</comment>
<reference evidence="2" key="1">
    <citation type="submission" date="2019-08" db="EMBL/GenBank/DDBJ databases">
        <authorList>
            <person name="Liu F."/>
        </authorList>
    </citation>
    <scope>NUCLEOTIDE SEQUENCE [LARGE SCALE GENOMIC DNA]</scope>
    <source>
        <strain evidence="2">PA1801</strain>
        <tissue evidence="2">Leaf</tissue>
    </source>
</reference>
<evidence type="ECO:0000313" key="3">
    <source>
        <dbReference type="Proteomes" id="UP000325315"/>
    </source>
</evidence>
<name>A0A5B6WPZ0_9ROSI</name>
<feature type="compositionally biased region" description="Basic and acidic residues" evidence="1">
    <location>
        <begin position="41"/>
        <end position="56"/>
    </location>
</feature>
<proteinExistence type="predicted"/>
<evidence type="ECO:0000313" key="2">
    <source>
        <dbReference type="EMBL" id="KAA3483949.1"/>
    </source>
</evidence>
<feature type="region of interest" description="Disordered" evidence="1">
    <location>
        <begin position="41"/>
        <end position="62"/>
    </location>
</feature>
<dbReference type="Proteomes" id="UP000325315">
    <property type="component" value="Unassembled WGS sequence"/>
</dbReference>
<organism evidence="2 3">
    <name type="scientific">Gossypium australe</name>
    <dbReference type="NCBI Taxonomy" id="47621"/>
    <lineage>
        <taxon>Eukaryota</taxon>
        <taxon>Viridiplantae</taxon>
        <taxon>Streptophyta</taxon>
        <taxon>Embryophyta</taxon>
        <taxon>Tracheophyta</taxon>
        <taxon>Spermatophyta</taxon>
        <taxon>Magnoliopsida</taxon>
        <taxon>eudicotyledons</taxon>
        <taxon>Gunneridae</taxon>
        <taxon>Pentapetalae</taxon>
        <taxon>rosids</taxon>
        <taxon>malvids</taxon>
        <taxon>Malvales</taxon>
        <taxon>Malvaceae</taxon>
        <taxon>Malvoideae</taxon>
        <taxon>Gossypium</taxon>
    </lineage>
</organism>
<evidence type="ECO:0000256" key="1">
    <source>
        <dbReference type="SAM" id="MobiDB-lite"/>
    </source>
</evidence>